<dbReference type="OrthoDB" id="407010at2759"/>
<organism evidence="5 6">
    <name type="scientific">Strongylus vulgaris</name>
    <name type="common">Blood worm</name>
    <dbReference type="NCBI Taxonomy" id="40348"/>
    <lineage>
        <taxon>Eukaryota</taxon>
        <taxon>Metazoa</taxon>
        <taxon>Ecdysozoa</taxon>
        <taxon>Nematoda</taxon>
        <taxon>Chromadorea</taxon>
        <taxon>Rhabditida</taxon>
        <taxon>Rhabditina</taxon>
        <taxon>Rhabditomorpha</taxon>
        <taxon>Strongyloidea</taxon>
        <taxon>Strongylidae</taxon>
        <taxon>Strongylus</taxon>
    </lineage>
</organism>
<reference evidence="5 6" key="1">
    <citation type="submission" date="2018-11" db="EMBL/GenBank/DDBJ databases">
        <authorList>
            <consortium name="Pathogen Informatics"/>
        </authorList>
    </citation>
    <scope>NUCLEOTIDE SEQUENCE [LARGE SCALE GENOMIC DNA]</scope>
</reference>
<dbReference type="Pfam" id="PF03055">
    <property type="entry name" value="RPE65"/>
    <property type="match status" value="1"/>
</dbReference>
<dbReference type="EMBL" id="UYYB01001033">
    <property type="protein sequence ID" value="VDM65604.1"/>
    <property type="molecule type" value="Genomic_DNA"/>
</dbReference>
<evidence type="ECO:0008006" key="7">
    <source>
        <dbReference type="Google" id="ProtNLM"/>
    </source>
</evidence>
<evidence type="ECO:0000256" key="2">
    <source>
        <dbReference type="ARBA" id="ARBA00022723"/>
    </source>
</evidence>
<dbReference type="GO" id="GO:0016702">
    <property type="term" value="F:oxidoreductase activity, acting on single donors with incorporation of molecular oxygen, incorporation of two atoms of oxygen"/>
    <property type="evidence" value="ECO:0007669"/>
    <property type="project" value="InterPro"/>
</dbReference>
<evidence type="ECO:0000313" key="6">
    <source>
        <dbReference type="Proteomes" id="UP000270094"/>
    </source>
</evidence>
<name>A0A3P7IJ57_STRVU</name>
<feature type="binding site" evidence="4">
    <location>
        <position position="68"/>
    </location>
    <ligand>
        <name>Fe cation</name>
        <dbReference type="ChEBI" id="CHEBI:24875"/>
        <note>catalytic</note>
    </ligand>
</feature>
<evidence type="ECO:0000313" key="5">
    <source>
        <dbReference type="EMBL" id="VDM65604.1"/>
    </source>
</evidence>
<evidence type="ECO:0000256" key="3">
    <source>
        <dbReference type="ARBA" id="ARBA00023004"/>
    </source>
</evidence>
<proteinExistence type="inferred from homology"/>
<dbReference type="AlphaFoldDB" id="A0A3P7IJ57"/>
<sequence>MDSEDQICAEPILVNKPGYQVEDEGVLIVPVITTREDDTPYVVIIDSETMQEQGRFIIPQSRIPFGFHAHFTPRQTNV</sequence>
<keyword evidence="2 4" id="KW-0479">Metal-binding</keyword>
<keyword evidence="3 4" id="KW-0408">Iron</keyword>
<keyword evidence="6" id="KW-1185">Reference proteome</keyword>
<dbReference type="Proteomes" id="UP000270094">
    <property type="component" value="Unassembled WGS sequence"/>
</dbReference>
<protein>
    <recommendedName>
        <fullName evidence="7">Dioxygenase</fullName>
    </recommendedName>
</protein>
<comment type="cofactor">
    <cofactor evidence="4">
        <name>Fe(2+)</name>
        <dbReference type="ChEBI" id="CHEBI:29033"/>
    </cofactor>
    <text evidence="4">Binds 1 Fe(2+) ion per subunit.</text>
</comment>
<dbReference type="InterPro" id="IPR004294">
    <property type="entry name" value="Carotenoid_Oase"/>
</dbReference>
<gene>
    <name evidence="5" type="ORF">SVUK_LOCUS602</name>
</gene>
<dbReference type="GO" id="GO:0046872">
    <property type="term" value="F:metal ion binding"/>
    <property type="evidence" value="ECO:0007669"/>
    <property type="project" value="UniProtKB-KW"/>
</dbReference>
<evidence type="ECO:0000256" key="4">
    <source>
        <dbReference type="PIRSR" id="PIRSR604294-1"/>
    </source>
</evidence>
<evidence type="ECO:0000256" key="1">
    <source>
        <dbReference type="ARBA" id="ARBA00006787"/>
    </source>
</evidence>
<accession>A0A3P7IJ57</accession>
<comment type="similarity">
    <text evidence="1">Belongs to the carotenoid oxygenase family.</text>
</comment>